<reference evidence="1" key="1">
    <citation type="submission" date="2022-09" db="EMBL/GenBank/DDBJ databases">
        <title>A Global Phylogenomic Analysis of the Shiitake Genus Lentinula.</title>
        <authorList>
            <consortium name="DOE Joint Genome Institute"/>
            <person name="Sierra-Patev S."/>
            <person name="Min B."/>
            <person name="Naranjo-Ortiz M."/>
            <person name="Looney B."/>
            <person name="Konkel Z."/>
            <person name="Slot J.C."/>
            <person name="Sakamoto Y."/>
            <person name="Steenwyk J.L."/>
            <person name="Rokas A."/>
            <person name="Carro J."/>
            <person name="Camarero S."/>
            <person name="Ferreira P."/>
            <person name="Molpeceres G."/>
            <person name="Ruiz-Duenas F.J."/>
            <person name="Serrano A."/>
            <person name="Henrissat B."/>
            <person name="Drula E."/>
            <person name="Hughes K.W."/>
            <person name="Mata J.L."/>
            <person name="Ishikawa N.K."/>
            <person name="Vargas-Isla R."/>
            <person name="Ushijima S."/>
            <person name="Smith C.A."/>
            <person name="Ahrendt S."/>
            <person name="Andreopoulos W."/>
            <person name="He G."/>
            <person name="Labutti K."/>
            <person name="Lipzen A."/>
            <person name="Ng V."/>
            <person name="Riley R."/>
            <person name="Sandor L."/>
            <person name="Barry K."/>
            <person name="Martinez A.T."/>
            <person name="Xiao Y."/>
            <person name="Gibbons J.G."/>
            <person name="Terashima K."/>
            <person name="Grigoriev I.V."/>
            <person name="Hibbett D.S."/>
        </authorList>
    </citation>
    <scope>NUCLEOTIDE SEQUENCE</scope>
    <source>
        <strain evidence="1">TMI1499</strain>
    </source>
</reference>
<organism evidence="1 2">
    <name type="scientific">Lentinula aff. lateritia</name>
    <dbReference type="NCBI Taxonomy" id="2804960"/>
    <lineage>
        <taxon>Eukaryota</taxon>
        <taxon>Fungi</taxon>
        <taxon>Dikarya</taxon>
        <taxon>Basidiomycota</taxon>
        <taxon>Agaricomycotina</taxon>
        <taxon>Agaricomycetes</taxon>
        <taxon>Agaricomycetidae</taxon>
        <taxon>Agaricales</taxon>
        <taxon>Marasmiineae</taxon>
        <taxon>Omphalotaceae</taxon>
        <taxon>Lentinula</taxon>
    </lineage>
</organism>
<protein>
    <submittedName>
        <fullName evidence="1">Uncharacterized protein</fullName>
    </submittedName>
</protein>
<gene>
    <name evidence="1" type="ORF">F5876DRAFT_69947</name>
</gene>
<dbReference type="Proteomes" id="UP001163835">
    <property type="component" value="Unassembled WGS sequence"/>
</dbReference>
<name>A0ACC1TKX7_9AGAR</name>
<comment type="caution">
    <text evidence="1">The sequence shown here is derived from an EMBL/GenBank/DDBJ whole genome shotgun (WGS) entry which is preliminary data.</text>
</comment>
<dbReference type="EMBL" id="MU795637">
    <property type="protein sequence ID" value="KAJ3805261.1"/>
    <property type="molecule type" value="Genomic_DNA"/>
</dbReference>
<proteinExistence type="predicted"/>
<keyword evidence="2" id="KW-1185">Reference proteome</keyword>
<evidence type="ECO:0000313" key="1">
    <source>
        <dbReference type="EMBL" id="KAJ3805261.1"/>
    </source>
</evidence>
<accession>A0ACC1TKX7</accession>
<evidence type="ECO:0000313" key="2">
    <source>
        <dbReference type="Proteomes" id="UP001163835"/>
    </source>
</evidence>
<sequence>MVSSSNSLLLEGSNAAAHSSLPSFDLMNDNQNPFHHPVLSPIGYHLDLSAIQPLAPSPSPERTISPTSHSEVYASSQHSSIGIPALSNPLSWNHPASGTGLPDELNSPKPSPVQYTSHLSYPHPSSGVNTPFISAVHSPATGSPALHMTTLLPEQTSYPSSHPLESYQTSSAGLGLRSQEELQGASRRGDKRAHEDDSLETGTPVKRPRGRPPKDSLPEFQNQTFNLVLVLAKLATKMSKVMRKLEAMEIATLTFPPALRLH</sequence>